<comment type="caution">
    <text evidence="1">The sequence shown here is derived from an EMBL/GenBank/DDBJ whole genome shotgun (WGS) entry which is preliminary data.</text>
</comment>
<gene>
    <name evidence="1" type="ORF">IQ31_05034</name>
</gene>
<name>A0A562M6H3_9SPHI</name>
<organism evidence="1 2">
    <name type="scientific">Sphingobacterium siyangense</name>
    <dbReference type="NCBI Taxonomy" id="459529"/>
    <lineage>
        <taxon>Bacteria</taxon>
        <taxon>Pseudomonadati</taxon>
        <taxon>Bacteroidota</taxon>
        <taxon>Sphingobacteriia</taxon>
        <taxon>Sphingobacteriales</taxon>
        <taxon>Sphingobacteriaceae</taxon>
        <taxon>Sphingobacterium</taxon>
    </lineage>
</organism>
<accession>A0A562M6H3</accession>
<dbReference type="Proteomes" id="UP000315908">
    <property type="component" value="Unassembled WGS sequence"/>
</dbReference>
<dbReference type="EMBL" id="VLKR01000042">
    <property type="protein sequence ID" value="TWI15536.1"/>
    <property type="molecule type" value="Genomic_DNA"/>
</dbReference>
<protein>
    <submittedName>
        <fullName evidence="1">Uncharacterized protein</fullName>
    </submittedName>
</protein>
<dbReference type="AlphaFoldDB" id="A0A562M6H3"/>
<proteinExistence type="predicted"/>
<sequence>MKTAATCKSYSKKKYCSPLIVLPNGQVKSIHAIKAGNSKIFMYFYRESKDKNTC</sequence>
<evidence type="ECO:0000313" key="2">
    <source>
        <dbReference type="Proteomes" id="UP000315908"/>
    </source>
</evidence>
<evidence type="ECO:0000313" key="1">
    <source>
        <dbReference type="EMBL" id="TWI15536.1"/>
    </source>
</evidence>
<reference evidence="1 2" key="1">
    <citation type="journal article" date="2015" name="Stand. Genomic Sci.">
        <title>Genomic Encyclopedia of Bacterial and Archaeal Type Strains, Phase III: the genomes of soil and plant-associated and newly described type strains.</title>
        <authorList>
            <person name="Whitman W.B."/>
            <person name="Woyke T."/>
            <person name="Klenk H.P."/>
            <person name="Zhou Y."/>
            <person name="Lilburn T.G."/>
            <person name="Beck B.J."/>
            <person name="De Vos P."/>
            <person name="Vandamme P."/>
            <person name="Eisen J.A."/>
            <person name="Garrity G."/>
            <person name="Hugenholtz P."/>
            <person name="Kyrpides N.C."/>
        </authorList>
    </citation>
    <scope>NUCLEOTIDE SEQUENCE [LARGE SCALE GENOMIC DNA]</scope>
    <source>
        <strain evidence="1 2">CGMCC 1.6855</strain>
    </source>
</reference>